<dbReference type="GO" id="GO:0006364">
    <property type="term" value="P:rRNA processing"/>
    <property type="evidence" value="ECO:0007669"/>
    <property type="project" value="TreeGrafter"/>
</dbReference>
<evidence type="ECO:0000256" key="3">
    <source>
        <dbReference type="ARBA" id="ARBA00022801"/>
    </source>
</evidence>
<evidence type="ECO:0000256" key="5">
    <source>
        <dbReference type="ARBA" id="ARBA00022884"/>
    </source>
</evidence>
<evidence type="ECO:0000313" key="8">
    <source>
        <dbReference type="Proteomes" id="UP000224563"/>
    </source>
</evidence>
<gene>
    <name evidence="7" type="ORF">CSX02_04645</name>
</gene>
<dbReference type="AlphaFoldDB" id="A0A2G3E468"/>
<dbReference type="GO" id="GO:0003723">
    <property type="term" value="F:RNA binding"/>
    <property type="evidence" value="ECO:0007669"/>
    <property type="project" value="UniProtKB-KW"/>
</dbReference>
<dbReference type="GO" id="GO:0005737">
    <property type="term" value="C:cytoplasm"/>
    <property type="evidence" value="ECO:0007669"/>
    <property type="project" value="TreeGrafter"/>
</dbReference>
<proteinExistence type="predicted"/>
<keyword evidence="2" id="KW-0479">Metal-binding</keyword>
<keyword evidence="5" id="KW-0694">RNA-binding</keyword>
<evidence type="ECO:0000256" key="2">
    <source>
        <dbReference type="ARBA" id="ARBA00022723"/>
    </source>
</evidence>
<evidence type="ECO:0000259" key="6">
    <source>
        <dbReference type="Pfam" id="PF10150"/>
    </source>
</evidence>
<evidence type="ECO:0000256" key="4">
    <source>
        <dbReference type="ARBA" id="ARBA00022842"/>
    </source>
</evidence>
<dbReference type="RefSeq" id="WP_099385806.1">
    <property type="nucleotide sequence ID" value="NZ_JANSWH010000099.1"/>
</dbReference>
<protein>
    <submittedName>
        <fullName evidence="7">Ribonuclease G and E</fullName>
    </submittedName>
</protein>
<dbReference type="Pfam" id="PF10150">
    <property type="entry name" value="RNase_E_G"/>
    <property type="match status" value="1"/>
</dbReference>
<dbReference type="GO" id="GO:0004540">
    <property type="term" value="F:RNA nuclease activity"/>
    <property type="evidence" value="ECO:0007669"/>
    <property type="project" value="InterPro"/>
</dbReference>
<dbReference type="InterPro" id="IPR019307">
    <property type="entry name" value="RNA-bd_AU-1/RNase_E/G"/>
</dbReference>
<dbReference type="Proteomes" id="UP000224563">
    <property type="component" value="Unassembled WGS sequence"/>
</dbReference>
<evidence type="ECO:0000256" key="1">
    <source>
        <dbReference type="ARBA" id="ARBA00001946"/>
    </source>
</evidence>
<feature type="domain" description="RNA-binding protein AU-1/Ribonuclease E/G" evidence="6">
    <location>
        <begin position="119"/>
        <end position="380"/>
    </location>
</feature>
<dbReference type="GO" id="GO:0046872">
    <property type="term" value="F:metal ion binding"/>
    <property type="evidence" value="ECO:0007669"/>
    <property type="project" value="UniProtKB-KW"/>
</dbReference>
<name>A0A2G3E468_9FIRM</name>
<reference evidence="7 8" key="1">
    <citation type="submission" date="2017-10" db="EMBL/GenBank/DDBJ databases">
        <title>Resolving the taxonomy of Roseburia spp., Eubacterium rectale and Agathobacter spp. through phylogenomic analysis.</title>
        <authorList>
            <person name="Sheridan P.O."/>
            <person name="Walker A.W."/>
            <person name="Duncan S.H."/>
            <person name="Scott K.P."/>
            <person name="Toole P.W.O."/>
            <person name="Luis P."/>
            <person name="Flint H.J."/>
        </authorList>
    </citation>
    <scope>NUCLEOTIDE SEQUENCE [LARGE SCALE GENOMIC DNA]</scope>
    <source>
        <strain evidence="7 8">JK623</strain>
    </source>
</reference>
<dbReference type="InterPro" id="IPR004659">
    <property type="entry name" value="RNase_E/G"/>
</dbReference>
<sequence length="392" mass="44585">MKNAYAITNQTISQKEYVVCMKLDEDRNPVGVHICDVKKAILNHIYVGRVERIAPAIKAAFVRFGQNQICFLPLSEAKSPFYVHKNSKKEELCAGDEILIQITREALKEKEPAASCHLSLHGKYMVLTTKNKSFSISSRIQGARRMELENLLKQTVEEKPYGIVIRTLAASVSDDDIAQDYQMLHEQFESIMSKYAHRALYDTVWAEAPDYINFLKNQFEFGSDNIVTDSPEILNQLKEHAPVLAKESQLYTDQCVSLSVLYHIRGHLDDLLSNKIWLKSGSNIIIEQLETLTFIDVNTAKSNIKKSSPYSVNLEAMKAALRQIALRNISGMILIDFINMTEAENADLIELLKQETRKYPNPCRFIDITKLGLVELTRKKISRSVKDIINNS</sequence>
<dbReference type="PANTHER" id="PTHR30001">
    <property type="entry name" value="RIBONUCLEASE"/>
    <property type="match status" value="1"/>
</dbReference>
<evidence type="ECO:0000313" key="7">
    <source>
        <dbReference type="EMBL" id="PHU38076.1"/>
    </source>
</evidence>
<accession>A0A2G3E468</accession>
<dbReference type="Gene3D" id="2.40.50.140">
    <property type="entry name" value="Nucleic acid-binding proteins"/>
    <property type="match status" value="1"/>
</dbReference>
<dbReference type="CDD" id="cd04453">
    <property type="entry name" value="S1_RNase_E"/>
    <property type="match status" value="1"/>
</dbReference>
<dbReference type="SUPFAM" id="SSF50249">
    <property type="entry name" value="Nucleic acid-binding proteins"/>
    <property type="match status" value="1"/>
</dbReference>
<comment type="cofactor">
    <cofactor evidence="1">
        <name>Mg(2+)</name>
        <dbReference type="ChEBI" id="CHEBI:18420"/>
    </cofactor>
</comment>
<keyword evidence="3" id="KW-0378">Hydrolase</keyword>
<dbReference type="PANTHER" id="PTHR30001:SF0">
    <property type="entry name" value="RIBONUCLEASE G"/>
    <property type="match status" value="1"/>
</dbReference>
<comment type="caution">
    <text evidence="7">The sequence shown here is derived from an EMBL/GenBank/DDBJ whole genome shotgun (WGS) entry which is preliminary data.</text>
</comment>
<dbReference type="EMBL" id="PDYG01000016">
    <property type="protein sequence ID" value="PHU38076.1"/>
    <property type="molecule type" value="Genomic_DNA"/>
</dbReference>
<dbReference type="InterPro" id="IPR012340">
    <property type="entry name" value="NA-bd_OB-fold"/>
</dbReference>
<keyword evidence="4" id="KW-0460">Magnesium</keyword>
<keyword evidence="8" id="KW-1185">Reference proteome</keyword>
<dbReference type="GO" id="GO:0016787">
    <property type="term" value="F:hydrolase activity"/>
    <property type="evidence" value="ECO:0007669"/>
    <property type="project" value="UniProtKB-KW"/>
</dbReference>
<reference evidence="7 8" key="2">
    <citation type="submission" date="2017-10" db="EMBL/GenBank/DDBJ databases">
        <authorList>
            <person name="Banno H."/>
            <person name="Chua N.-H."/>
        </authorList>
    </citation>
    <scope>NUCLEOTIDE SEQUENCE [LARGE SCALE GENOMIC DNA]</scope>
    <source>
        <strain evidence="7 8">JK623</strain>
    </source>
</reference>
<organism evidence="7 8">
    <name type="scientific">Agathobacter ruminis</name>
    <dbReference type="NCBI Taxonomy" id="1712665"/>
    <lineage>
        <taxon>Bacteria</taxon>
        <taxon>Bacillati</taxon>
        <taxon>Bacillota</taxon>
        <taxon>Clostridia</taxon>
        <taxon>Lachnospirales</taxon>
        <taxon>Lachnospiraceae</taxon>
        <taxon>Agathobacter</taxon>
    </lineage>
</organism>